<feature type="region of interest" description="Disordered" evidence="1">
    <location>
        <begin position="99"/>
        <end position="141"/>
    </location>
</feature>
<dbReference type="RefSeq" id="XP_025512106.1">
    <property type="nucleotide sequence ID" value="XM_025654071.1"/>
</dbReference>
<organism evidence="3 4">
    <name type="scientific">Aspergillus piperis CBS 112811</name>
    <dbReference type="NCBI Taxonomy" id="1448313"/>
    <lineage>
        <taxon>Eukaryota</taxon>
        <taxon>Fungi</taxon>
        <taxon>Dikarya</taxon>
        <taxon>Ascomycota</taxon>
        <taxon>Pezizomycotina</taxon>
        <taxon>Eurotiomycetes</taxon>
        <taxon>Eurotiomycetidae</taxon>
        <taxon>Eurotiales</taxon>
        <taxon>Aspergillaceae</taxon>
        <taxon>Aspergillus</taxon>
        <taxon>Aspergillus subgen. Circumdati</taxon>
    </lineage>
</organism>
<feature type="region of interest" description="Disordered" evidence="1">
    <location>
        <begin position="167"/>
        <end position="194"/>
    </location>
</feature>
<dbReference type="Proteomes" id="UP000249526">
    <property type="component" value="Unassembled WGS sequence"/>
</dbReference>
<feature type="compositionally biased region" description="Basic and acidic residues" evidence="1">
    <location>
        <begin position="102"/>
        <end position="134"/>
    </location>
</feature>
<feature type="transmembrane region" description="Helical" evidence="2">
    <location>
        <begin position="147"/>
        <end position="165"/>
    </location>
</feature>
<dbReference type="GeneID" id="37157473"/>
<accession>A0A8G1VI75</accession>
<keyword evidence="2" id="KW-0472">Membrane</keyword>
<keyword evidence="2" id="KW-0812">Transmembrane</keyword>
<reference evidence="3 4" key="1">
    <citation type="submission" date="2018-02" db="EMBL/GenBank/DDBJ databases">
        <title>The genomes of Aspergillus section Nigri reveals drivers in fungal speciation.</title>
        <authorList>
            <consortium name="DOE Joint Genome Institute"/>
            <person name="Vesth T.C."/>
            <person name="Nybo J."/>
            <person name="Theobald S."/>
            <person name="Brandl J."/>
            <person name="Frisvad J.C."/>
            <person name="Nielsen K.F."/>
            <person name="Lyhne E.K."/>
            <person name="Kogle M.E."/>
            <person name="Kuo A."/>
            <person name="Riley R."/>
            <person name="Clum A."/>
            <person name="Nolan M."/>
            <person name="Lipzen A."/>
            <person name="Salamov A."/>
            <person name="Henrissat B."/>
            <person name="Wiebenga A."/>
            <person name="De vries R.P."/>
            <person name="Grigoriev I.V."/>
            <person name="Mortensen U.H."/>
            <person name="Andersen M.R."/>
            <person name="Baker S.E."/>
        </authorList>
    </citation>
    <scope>NUCLEOTIDE SEQUENCE [LARGE SCALE GENOMIC DNA]</scope>
    <source>
        <strain evidence="3 4">CBS 112811</strain>
    </source>
</reference>
<name>A0A8G1VI75_9EURO</name>
<proteinExistence type="predicted"/>
<feature type="compositionally biased region" description="Basic and acidic residues" evidence="1">
    <location>
        <begin position="38"/>
        <end position="52"/>
    </location>
</feature>
<feature type="transmembrane region" description="Helical" evidence="2">
    <location>
        <begin position="12"/>
        <end position="31"/>
    </location>
</feature>
<dbReference type="EMBL" id="KZ825073">
    <property type="protein sequence ID" value="RAH54184.1"/>
    <property type="molecule type" value="Genomic_DNA"/>
</dbReference>
<keyword evidence="2" id="KW-1133">Transmembrane helix</keyword>
<evidence type="ECO:0000313" key="3">
    <source>
        <dbReference type="EMBL" id="RAH54184.1"/>
    </source>
</evidence>
<gene>
    <name evidence="3" type="ORF">BO85DRAFT_140580</name>
</gene>
<feature type="compositionally biased region" description="Basic and acidic residues" evidence="1">
    <location>
        <begin position="167"/>
        <end position="188"/>
    </location>
</feature>
<protein>
    <submittedName>
        <fullName evidence="3">Uncharacterized protein</fullName>
    </submittedName>
</protein>
<evidence type="ECO:0000313" key="4">
    <source>
        <dbReference type="Proteomes" id="UP000249526"/>
    </source>
</evidence>
<evidence type="ECO:0000256" key="1">
    <source>
        <dbReference type="SAM" id="MobiDB-lite"/>
    </source>
</evidence>
<sequence>MAVVSFSMKMLGTIFSLFFMLFRFMFCLSLLETLGASEEGRGGRTREKENRGAGKIRGSKRRKKWKINGALTREEEDKGEKRKTSCHYLGRISSAQGFLTAEQREREREREGGREGGRIGRSEGEGKENEERASSRRWSRRRRNTKGISLFGCSCCLLLLVAAGGEKGRERERERHARQNGTQKEKPATPRPLSRVRSGLVFFFLLFRESTPQGREKEGKQKRKIEIK</sequence>
<feature type="region of interest" description="Disordered" evidence="1">
    <location>
        <begin position="38"/>
        <end position="62"/>
    </location>
</feature>
<evidence type="ECO:0000256" key="2">
    <source>
        <dbReference type="SAM" id="Phobius"/>
    </source>
</evidence>
<dbReference type="AlphaFoldDB" id="A0A8G1VI75"/>
<keyword evidence="4" id="KW-1185">Reference proteome</keyword>